<feature type="domain" description="CAAX prenyl protease 2/Lysostaphin resistance protein A-like" evidence="3">
    <location>
        <begin position="107"/>
        <end position="197"/>
    </location>
</feature>
<proteinExistence type="inferred from homology"/>
<dbReference type="InterPro" id="IPR052710">
    <property type="entry name" value="CAAX_protease"/>
</dbReference>
<dbReference type="PANTHER" id="PTHR36435:SF1">
    <property type="entry name" value="CAAX AMINO TERMINAL PROTEASE FAMILY PROTEIN"/>
    <property type="match status" value="1"/>
</dbReference>
<dbReference type="InterPro" id="IPR003675">
    <property type="entry name" value="Rce1/LyrA-like_dom"/>
</dbReference>
<dbReference type="GO" id="GO:0080120">
    <property type="term" value="P:CAAX-box protein maturation"/>
    <property type="evidence" value="ECO:0007669"/>
    <property type="project" value="UniProtKB-ARBA"/>
</dbReference>
<keyword evidence="2" id="KW-0472">Membrane</keyword>
<accession>A0A0U2XE94</accession>
<dbReference type="STRING" id="118060.ATZ35_00345"/>
<comment type="similarity">
    <text evidence="1">Belongs to the UPF0177 family.</text>
</comment>
<feature type="transmembrane region" description="Helical" evidence="2">
    <location>
        <begin position="75"/>
        <end position="96"/>
    </location>
</feature>
<dbReference type="KEGG" id="erx:ATZ35_00345"/>
<evidence type="ECO:0000256" key="1">
    <source>
        <dbReference type="ARBA" id="ARBA00009067"/>
    </source>
</evidence>
<dbReference type="Pfam" id="PF02517">
    <property type="entry name" value="Rce1-like"/>
    <property type="match status" value="1"/>
</dbReference>
<feature type="transmembrane region" description="Helical" evidence="2">
    <location>
        <begin position="137"/>
        <end position="154"/>
    </location>
</feature>
<dbReference type="AlphaFoldDB" id="A0A0U2XE94"/>
<dbReference type="PROSITE" id="PS51257">
    <property type="entry name" value="PROKAR_LIPOPROTEIN"/>
    <property type="match status" value="1"/>
</dbReference>
<organism evidence="4 5">
    <name type="scientific">Enterococcus rotai</name>
    <dbReference type="NCBI Taxonomy" id="118060"/>
    <lineage>
        <taxon>Bacteria</taxon>
        <taxon>Bacillati</taxon>
        <taxon>Bacillota</taxon>
        <taxon>Bacilli</taxon>
        <taxon>Lactobacillales</taxon>
        <taxon>Enterococcaceae</taxon>
        <taxon>Enterococcus</taxon>
    </lineage>
</organism>
<evidence type="ECO:0000313" key="4">
    <source>
        <dbReference type="EMBL" id="ALS35661.1"/>
    </source>
</evidence>
<evidence type="ECO:0000259" key="3">
    <source>
        <dbReference type="Pfam" id="PF02517"/>
    </source>
</evidence>
<evidence type="ECO:0000313" key="5">
    <source>
        <dbReference type="Proteomes" id="UP000067523"/>
    </source>
</evidence>
<keyword evidence="5" id="KW-1185">Reference proteome</keyword>
<dbReference type="RefSeq" id="WP_208928324.1">
    <property type="nucleotide sequence ID" value="NZ_CP013655.1"/>
</dbReference>
<feature type="transmembrane region" description="Helical" evidence="2">
    <location>
        <begin position="41"/>
        <end position="63"/>
    </location>
</feature>
<dbReference type="PANTHER" id="PTHR36435">
    <property type="entry name" value="SLR1288 PROTEIN"/>
    <property type="match status" value="1"/>
</dbReference>
<protein>
    <recommendedName>
        <fullName evidence="3">CAAX prenyl protease 2/Lysostaphin resistance protein A-like domain-containing protein</fullName>
    </recommendedName>
</protein>
<keyword evidence="2" id="KW-1133">Transmembrane helix</keyword>
<gene>
    <name evidence="4" type="ORF">ATZ35_00345</name>
</gene>
<feature type="transmembrane region" description="Helical" evidence="2">
    <location>
        <begin position="12"/>
        <end position="35"/>
    </location>
</feature>
<dbReference type="EMBL" id="CP013655">
    <property type="protein sequence ID" value="ALS35661.1"/>
    <property type="molecule type" value="Genomic_DNA"/>
</dbReference>
<reference evidence="5" key="1">
    <citation type="submission" date="2015-12" db="EMBL/GenBank/DDBJ databases">
        <authorList>
            <person name="Lauer A."/>
            <person name="Humrighouse B."/>
            <person name="Loparev V."/>
            <person name="Shewmaker P.L."/>
            <person name="Whitney A.M."/>
            <person name="McLaughlin R.W."/>
        </authorList>
    </citation>
    <scope>NUCLEOTIDE SEQUENCE [LARGE SCALE GENOMIC DNA]</scope>
    <source>
        <strain evidence="5">LMG 26678</strain>
    </source>
</reference>
<dbReference type="Proteomes" id="UP000067523">
    <property type="component" value="Chromosome"/>
</dbReference>
<keyword evidence="2" id="KW-0812">Transmembrane</keyword>
<name>A0A0U2XE94_9ENTE</name>
<sequence length="199" mass="23088">MEKEIRLNPLIFCFLLSVLSLLLLLILILACSILPFNVGILTYLTLPTFIALFLVPKLIELFYKRKIEIVKQKKYTVRPIFSIGIFLLLLTCYWFFLQDKFENGDDFLLLVFHYLIVSLGEEYMYRDLMLNSLRSSYSVYVSVILSSILFAFIGHLNESIMINLVVRFPLGLILGWIASKTNSITYPIIIHTLYNLIVS</sequence>
<evidence type="ECO:0000256" key="2">
    <source>
        <dbReference type="SAM" id="Phobius"/>
    </source>
</evidence>
<dbReference type="GO" id="GO:0004175">
    <property type="term" value="F:endopeptidase activity"/>
    <property type="evidence" value="ECO:0007669"/>
    <property type="project" value="UniProtKB-ARBA"/>
</dbReference>